<sequence>MSVTGIGNLTYINQNAQVSSSVQSANQHRADIANLANMQDFQNKLDAVAEVRKLEENEAINPDADSQNQSQQQDRQESPQQQEEQEAASSEHLLDIRA</sequence>
<dbReference type="KEGG" id="het:BBW65_03840"/>
<protein>
    <submittedName>
        <fullName evidence="2">Uncharacterized protein</fullName>
    </submittedName>
</protein>
<accession>A0A1B1U5L0</accession>
<organism evidence="2 3">
    <name type="scientific">Helicobacter enhydrae</name>
    <dbReference type="NCBI Taxonomy" id="222136"/>
    <lineage>
        <taxon>Bacteria</taxon>
        <taxon>Pseudomonadati</taxon>
        <taxon>Campylobacterota</taxon>
        <taxon>Epsilonproteobacteria</taxon>
        <taxon>Campylobacterales</taxon>
        <taxon>Helicobacteraceae</taxon>
        <taxon>Helicobacter</taxon>
    </lineage>
</organism>
<dbReference type="RefSeq" id="WP_066339968.1">
    <property type="nucleotide sequence ID" value="NZ_CP016503.1"/>
</dbReference>
<dbReference type="OrthoDB" id="5328081at2"/>
<proteinExistence type="predicted"/>
<dbReference type="EMBL" id="CP016503">
    <property type="protein sequence ID" value="ANV97982.1"/>
    <property type="molecule type" value="Genomic_DNA"/>
</dbReference>
<evidence type="ECO:0000313" key="3">
    <source>
        <dbReference type="Proteomes" id="UP000092884"/>
    </source>
</evidence>
<gene>
    <name evidence="2" type="ORF">BBW65_03840</name>
</gene>
<reference evidence="3" key="1">
    <citation type="submission" date="2016-07" db="EMBL/GenBank/DDBJ databases">
        <authorList>
            <person name="Florea S."/>
            <person name="Webb J.S."/>
            <person name="Jaromczyk J."/>
            <person name="Schardl C.L."/>
        </authorList>
    </citation>
    <scope>NUCLEOTIDE SEQUENCE [LARGE SCALE GENOMIC DNA]</scope>
    <source>
        <strain evidence="3">MIT 01-6242</strain>
    </source>
</reference>
<evidence type="ECO:0000256" key="1">
    <source>
        <dbReference type="SAM" id="MobiDB-lite"/>
    </source>
</evidence>
<keyword evidence="3" id="KW-1185">Reference proteome</keyword>
<dbReference type="Proteomes" id="UP000092884">
    <property type="component" value="Chromosome"/>
</dbReference>
<dbReference type="AlphaFoldDB" id="A0A1B1U5L0"/>
<feature type="region of interest" description="Disordered" evidence="1">
    <location>
        <begin position="55"/>
        <end position="98"/>
    </location>
</feature>
<evidence type="ECO:0000313" key="2">
    <source>
        <dbReference type="EMBL" id="ANV97982.1"/>
    </source>
</evidence>
<name>A0A1B1U5L0_9HELI</name>
<feature type="compositionally biased region" description="Low complexity" evidence="1">
    <location>
        <begin position="63"/>
        <end position="91"/>
    </location>
</feature>
<dbReference type="STRING" id="222136.BBW65_03840"/>